<dbReference type="SUPFAM" id="SSF51445">
    <property type="entry name" value="(Trans)glycosidases"/>
    <property type="match status" value="1"/>
</dbReference>
<evidence type="ECO:0000313" key="4">
    <source>
        <dbReference type="Proteomes" id="UP000054342"/>
    </source>
</evidence>
<dbReference type="OrthoDB" id="2796951at2759"/>
<dbReference type="InterPro" id="IPR017853">
    <property type="entry name" value="GH"/>
</dbReference>
<sequence length="567" mass="60792">MGFGSFLLSAGTAASLLVRATASPSISPSPTTPAGAAPPVNPAFAGFAFEAKSFLFYAGPNGTANTFSQNLVQAIANKTQTQPIIRVGGTSLDHSLGYDANQIEPIVVPPSQQSAGIPTNMTFGPSYFDIFEYFPDARYIFDIPFAYEHLSSSLIIAQAAYAAIEPENILALELGNEVNLYSGNTRSSDWTASDYVSQWTEWTDDIEARLKLTNTTKIWQAAAVSAETTNSLLSSPATVDGQWDIRDLFNDANLVQDQARIKSVSVHYYQTKIDDTTSLQNDLMNHAAIKTGSAQIADAAGFLNELEPQPIPLVLGEVGSSLGNGSNDSPLQAVLGAALSQVDFMLHSMSVGVGWINYQSGVSFTFSLWSVDYSSPDGTSNKTNEVLAPFYAHVFAAEFIRSSLGKSTSNTTVTEVNVTGTGVQSDFLSAYAAYEDDRLAKIAVLNLQYWDGKLTNVSNSNCTDLTSSRPAETFTIAVPDDVKSVQKKTLTSPCGATAYANENITWGGVSWNTKENDGIGRQVLTEDESVQVIQVTNGTLQVSVTASEAAMLYLQYESTNWGCHPLA</sequence>
<dbReference type="InterPro" id="IPR052974">
    <property type="entry name" value="GH79_Enzymes"/>
</dbReference>
<dbReference type="InterPro" id="IPR031728">
    <property type="entry name" value="GlcAase_C"/>
</dbReference>
<dbReference type="Proteomes" id="UP000054342">
    <property type="component" value="Unassembled WGS sequence"/>
</dbReference>
<organism evidence="3 4">
    <name type="scientific">Exophiala xenobiotica</name>
    <dbReference type="NCBI Taxonomy" id="348802"/>
    <lineage>
        <taxon>Eukaryota</taxon>
        <taxon>Fungi</taxon>
        <taxon>Dikarya</taxon>
        <taxon>Ascomycota</taxon>
        <taxon>Pezizomycotina</taxon>
        <taxon>Eurotiomycetes</taxon>
        <taxon>Chaetothyriomycetidae</taxon>
        <taxon>Chaetothyriales</taxon>
        <taxon>Herpotrichiellaceae</taxon>
        <taxon>Exophiala</taxon>
    </lineage>
</organism>
<keyword evidence="4" id="KW-1185">Reference proteome</keyword>
<evidence type="ECO:0000313" key="3">
    <source>
        <dbReference type="EMBL" id="KIW50936.1"/>
    </source>
</evidence>
<keyword evidence="1" id="KW-0732">Signal</keyword>
<accession>A0A0D2BFH7</accession>
<evidence type="ECO:0000259" key="2">
    <source>
        <dbReference type="Pfam" id="PF16862"/>
    </source>
</evidence>
<feature type="domain" description="Beta-glucuronidase C-terminal" evidence="2">
    <location>
        <begin position="430"/>
        <end position="551"/>
    </location>
</feature>
<gene>
    <name evidence="3" type="ORF">PV05_09713</name>
</gene>
<dbReference type="HOGENOM" id="CLU_022148_0_0_1"/>
<dbReference type="Gene3D" id="3.20.20.80">
    <property type="entry name" value="Glycosidases"/>
    <property type="match status" value="1"/>
</dbReference>
<reference evidence="3 4" key="1">
    <citation type="submission" date="2015-01" db="EMBL/GenBank/DDBJ databases">
        <title>The Genome Sequence of Exophiala xenobiotica CBS118157.</title>
        <authorList>
            <consortium name="The Broad Institute Genomics Platform"/>
            <person name="Cuomo C."/>
            <person name="de Hoog S."/>
            <person name="Gorbushina A."/>
            <person name="Stielow B."/>
            <person name="Teixiera M."/>
            <person name="Abouelleil A."/>
            <person name="Chapman S.B."/>
            <person name="Priest M."/>
            <person name="Young S.K."/>
            <person name="Wortman J."/>
            <person name="Nusbaum C."/>
            <person name="Birren B."/>
        </authorList>
    </citation>
    <scope>NUCLEOTIDE SEQUENCE [LARGE SCALE GENOMIC DNA]</scope>
    <source>
        <strain evidence="3 4">CBS 118157</strain>
    </source>
</reference>
<proteinExistence type="predicted"/>
<evidence type="ECO:0000256" key="1">
    <source>
        <dbReference type="SAM" id="SignalP"/>
    </source>
</evidence>
<feature type="chain" id="PRO_5002249778" description="Beta-glucuronidase C-terminal domain-containing protein" evidence="1">
    <location>
        <begin position="23"/>
        <end position="567"/>
    </location>
</feature>
<feature type="signal peptide" evidence="1">
    <location>
        <begin position="1"/>
        <end position="22"/>
    </location>
</feature>
<dbReference type="Pfam" id="PF16862">
    <property type="entry name" value="Glyco_hydro_79C"/>
    <property type="match status" value="1"/>
</dbReference>
<protein>
    <recommendedName>
        <fullName evidence="2">Beta-glucuronidase C-terminal domain-containing protein</fullName>
    </recommendedName>
</protein>
<dbReference type="PANTHER" id="PTHR36183:SF2">
    <property type="entry name" value="BETA-GLUCURONIDASE C-TERMINAL DOMAIN-CONTAINING PROTEIN"/>
    <property type="match status" value="1"/>
</dbReference>
<dbReference type="RefSeq" id="XP_013311520.1">
    <property type="nucleotide sequence ID" value="XM_013456066.1"/>
</dbReference>
<dbReference type="AlphaFoldDB" id="A0A0D2BFH7"/>
<dbReference type="EMBL" id="KN847322">
    <property type="protein sequence ID" value="KIW50936.1"/>
    <property type="molecule type" value="Genomic_DNA"/>
</dbReference>
<dbReference type="PANTHER" id="PTHR36183">
    <property type="entry name" value="BETA-GLUCURONIDASE"/>
    <property type="match status" value="1"/>
</dbReference>
<dbReference type="GeneID" id="25331621"/>
<name>A0A0D2BFH7_9EURO</name>